<dbReference type="GO" id="GO:0000329">
    <property type="term" value="C:fungal-type vacuole membrane"/>
    <property type="evidence" value="ECO:0007669"/>
    <property type="project" value="TreeGrafter"/>
</dbReference>
<feature type="compositionally biased region" description="Basic and acidic residues" evidence="6">
    <location>
        <begin position="8"/>
        <end position="21"/>
    </location>
</feature>
<feature type="transmembrane region" description="Helical" evidence="7">
    <location>
        <begin position="265"/>
        <end position="284"/>
    </location>
</feature>
<keyword evidence="10" id="KW-1185">Reference proteome</keyword>
<dbReference type="PANTHER" id="PTHR23501:SF33">
    <property type="entry name" value="MAJOR FACILITATOR SUPERFAMILY (MFS) PROFILE DOMAIN-CONTAINING PROTEIN"/>
    <property type="match status" value="1"/>
</dbReference>
<dbReference type="EMBL" id="JAADYS010000542">
    <property type="protein sequence ID" value="KAF4468939.1"/>
    <property type="molecule type" value="Genomic_DNA"/>
</dbReference>
<dbReference type="GO" id="GO:0015174">
    <property type="term" value="F:basic amino acid transmembrane transporter activity"/>
    <property type="evidence" value="ECO:0007669"/>
    <property type="project" value="TreeGrafter"/>
</dbReference>
<dbReference type="InterPro" id="IPR018247">
    <property type="entry name" value="EF_Hand_1_Ca_BS"/>
</dbReference>
<evidence type="ECO:0000259" key="8">
    <source>
        <dbReference type="PROSITE" id="PS50850"/>
    </source>
</evidence>
<evidence type="ECO:0000256" key="2">
    <source>
        <dbReference type="ARBA" id="ARBA00022692"/>
    </source>
</evidence>
<dbReference type="Gene3D" id="3.40.50.150">
    <property type="entry name" value="Vaccinia Virus protein VP39"/>
    <property type="match status" value="1"/>
</dbReference>
<feature type="transmembrane region" description="Helical" evidence="7">
    <location>
        <begin position="236"/>
        <end position="253"/>
    </location>
</feature>
<feature type="region of interest" description="Disordered" evidence="6">
    <location>
        <begin position="1"/>
        <end position="37"/>
    </location>
</feature>
<accession>A0A8H4LK71</accession>
<dbReference type="Gene3D" id="1.20.1720.10">
    <property type="entry name" value="Multidrug resistance protein D"/>
    <property type="match status" value="1"/>
</dbReference>
<feature type="transmembrane region" description="Helical" evidence="7">
    <location>
        <begin position="341"/>
        <end position="362"/>
    </location>
</feature>
<feature type="transmembrane region" description="Helical" evidence="7">
    <location>
        <begin position="374"/>
        <end position="393"/>
    </location>
</feature>
<dbReference type="SUPFAM" id="SSF103473">
    <property type="entry name" value="MFS general substrate transporter"/>
    <property type="match status" value="1"/>
</dbReference>
<comment type="caution">
    <text evidence="9">The sequence shown here is derived from an EMBL/GenBank/DDBJ whole genome shotgun (WGS) entry which is preliminary data.</text>
</comment>
<dbReference type="OrthoDB" id="6770063at2759"/>
<feature type="transmembrane region" description="Helical" evidence="7">
    <location>
        <begin position="197"/>
        <end position="215"/>
    </location>
</feature>
<dbReference type="InterPro" id="IPR029063">
    <property type="entry name" value="SAM-dependent_MTases_sf"/>
</dbReference>
<evidence type="ECO:0000256" key="1">
    <source>
        <dbReference type="ARBA" id="ARBA00004141"/>
    </source>
</evidence>
<dbReference type="InterPro" id="IPR011701">
    <property type="entry name" value="MFS"/>
</dbReference>
<feature type="transmembrane region" description="Helical" evidence="7">
    <location>
        <begin position="436"/>
        <end position="455"/>
    </location>
</feature>
<dbReference type="PROSITE" id="PS00018">
    <property type="entry name" value="EF_HAND_1"/>
    <property type="match status" value="1"/>
</dbReference>
<evidence type="ECO:0000256" key="5">
    <source>
        <dbReference type="ARBA" id="ARBA00023180"/>
    </source>
</evidence>
<name>A0A8H4LK71_9HYPO</name>
<dbReference type="SUPFAM" id="SSF53335">
    <property type="entry name" value="S-adenosyl-L-methionine-dependent methyltransferases"/>
    <property type="match status" value="1"/>
</dbReference>
<evidence type="ECO:0000256" key="4">
    <source>
        <dbReference type="ARBA" id="ARBA00023136"/>
    </source>
</evidence>
<dbReference type="AlphaFoldDB" id="A0A8H4LK71"/>
<feature type="transmembrane region" description="Helical" evidence="7">
    <location>
        <begin position="305"/>
        <end position="329"/>
    </location>
</feature>
<feature type="compositionally biased region" description="Basic and acidic residues" evidence="6">
    <location>
        <begin position="28"/>
        <end position="37"/>
    </location>
</feature>
<keyword evidence="5" id="KW-0325">Glycoprotein</keyword>
<feature type="transmembrane region" description="Helical" evidence="7">
    <location>
        <begin position="109"/>
        <end position="127"/>
    </location>
</feature>
<protein>
    <submittedName>
        <fullName evidence="9">MFS general substrate transporter</fullName>
    </submittedName>
</protein>
<comment type="subcellular location">
    <subcellularLocation>
        <location evidence="1">Membrane</location>
        <topology evidence="1">Multi-pass membrane protein</topology>
    </subcellularLocation>
</comment>
<keyword evidence="4 7" id="KW-0472">Membrane</keyword>
<evidence type="ECO:0000313" key="10">
    <source>
        <dbReference type="Proteomes" id="UP000554235"/>
    </source>
</evidence>
<dbReference type="PROSITE" id="PS50850">
    <property type="entry name" value="MFS"/>
    <property type="match status" value="1"/>
</dbReference>
<feature type="transmembrane region" description="Helical" evidence="7">
    <location>
        <begin position="550"/>
        <end position="567"/>
    </location>
</feature>
<feature type="transmembrane region" description="Helical" evidence="7">
    <location>
        <begin position="508"/>
        <end position="527"/>
    </location>
</feature>
<evidence type="ECO:0000256" key="6">
    <source>
        <dbReference type="SAM" id="MobiDB-lite"/>
    </source>
</evidence>
<dbReference type="Pfam" id="PF13489">
    <property type="entry name" value="Methyltransf_23"/>
    <property type="match status" value="1"/>
</dbReference>
<reference evidence="9 10" key="1">
    <citation type="submission" date="2020-01" db="EMBL/GenBank/DDBJ databases">
        <title>Identification and distribution of gene clusters putatively required for synthesis of sphingolipid metabolism inhibitors in phylogenetically diverse species of the filamentous fungus Fusarium.</title>
        <authorList>
            <person name="Kim H.-S."/>
            <person name="Busman M."/>
            <person name="Brown D.W."/>
            <person name="Divon H."/>
            <person name="Uhlig S."/>
            <person name="Proctor R.H."/>
        </authorList>
    </citation>
    <scope>NUCLEOTIDE SEQUENCE [LARGE SCALE GENOMIC DNA]</scope>
    <source>
        <strain evidence="9 10">NRRL 20459</strain>
    </source>
</reference>
<dbReference type="Proteomes" id="UP000554235">
    <property type="component" value="Unassembled WGS sequence"/>
</dbReference>
<evidence type="ECO:0000256" key="7">
    <source>
        <dbReference type="SAM" id="Phobius"/>
    </source>
</evidence>
<organism evidence="9 10">
    <name type="scientific">Fusarium albosuccineum</name>
    <dbReference type="NCBI Taxonomy" id="1237068"/>
    <lineage>
        <taxon>Eukaryota</taxon>
        <taxon>Fungi</taxon>
        <taxon>Dikarya</taxon>
        <taxon>Ascomycota</taxon>
        <taxon>Pezizomycotina</taxon>
        <taxon>Sordariomycetes</taxon>
        <taxon>Hypocreomycetidae</taxon>
        <taxon>Hypocreales</taxon>
        <taxon>Nectriaceae</taxon>
        <taxon>Fusarium</taxon>
        <taxon>Fusarium decemcellulare species complex</taxon>
    </lineage>
</organism>
<dbReference type="CDD" id="cd02440">
    <property type="entry name" value="AdoMet_MTases"/>
    <property type="match status" value="1"/>
</dbReference>
<dbReference type="InterPro" id="IPR020846">
    <property type="entry name" value="MFS_dom"/>
</dbReference>
<keyword evidence="3 7" id="KW-1133">Transmembrane helix</keyword>
<evidence type="ECO:0000256" key="3">
    <source>
        <dbReference type="ARBA" id="ARBA00022989"/>
    </source>
</evidence>
<feature type="transmembrane region" description="Helical" evidence="7">
    <location>
        <begin position="79"/>
        <end position="97"/>
    </location>
</feature>
<evidence type="ECO:0000313" key="9">
    <source>
        <dbReference type="EMBL" id="KAF4468939.1"/>
    </source>
</evidence>
<feature type="domain" description="Major facilitator superfamily (MFS) profile" evidence="8">
    <location>
        <begin position="44"/>
        <end position="532"/>
    </location>
</feature>
<keyword evidence="2 7" id="KW-0812">Transmembrane</keyword>
<dbReference type="Gene3D" id="1.20.1250.20">
    <property type="entry name" value="MFS general substrate transporter like domains"/>
    <property type="match status" value="1"/>
</dbReference>
<gene>
    <name evidence="9" type="ORF">FALBO_4156</name>
</gene>
<dbReference type="Pfam" id="PF07690">
    <property type="entry name" value="MFS_1"/>
    <property type="match status" value="1"/>
</dbReference>
<proteinExistence type="predicted"/>
<dbReference type="InterPro" id="IPR036259">
    <property type="entry name" value="MFS_trans_sf"/>
</dbReference>
<dbReference type="CDD" id="cd17502">
    <property type="entry name" value="MFS_Azr1_MDR_like"/>
    <property type="match status" value="1"/>
</dbReference>
<sequence length="843" mass="91449">MTRFTPKTQHDVENQEVDETRPLLPAKTDSDKAEPEPRQPIYGILSVLLIGVFVSQTDTFLVLAAYGSITAEFDDLKNASWLFSSYMLATCVGQPLYGKLSDIFGRKAMLQTSYVFFSGGSVICGLGNSMGQIIVGRVIQGIGGAGMVSLVSILITDLVPLRDVATYRSYINIVQTAGRSSGGVIGGFLTQTIGWRWAFLCQAPLTVIAMLLVTFKLPKTGSTTKGWTVGLKRVDFAGAAAMSCTILCLLLVLDMGGDKFTWSSPTLMSLAIAGLVFGVLFCLAEKFWATEPVFPLHLLANRHVVLFYSVMVLCCSTLAGMMMFVPLYFQVTRNVSPTAAGASLIPSVLGNTLGALLTGAYIKKTGRYKTPCIISGLCSAIAWTLLLVCWRGSTPSWQTLFLFPGGFGIGLAHASLYIGLAATVESADMAIAGTGYYLCGNVGAVAGLSAHNALFQATLQHSLENKLEGVAHGGHIARKAMENLDYIKDLADPTKKLVVEAYIDGFHATYALLIVSALVTVVMALWIKERLAIAWVIGCLTSKAPAAQKLLSTLLALLFITTGSHIYTLNNGESMAEADRLTNQHAGILLLTKTLLPSSIHSYLASLNSPPAVADIGTGTGVWLRDLATELPSDAQLDGYDIDQSKFLSPKELQPNIKLSFSDILEPFPLEQRGKYDLVHVRLMMFALTASQWLPAARNPRTLLKPNGYLMWDETGYPSWTCIPMTETFQKWIGTDVRFAKSVGRDELSPMALEGQLKEAGYVECTHMDFSSFSDPAVHAVGSKTMIRAGRQSLHGIVERGGFEWVQSHEQVERHFDQLEAEVNDGALLGCVIRWTIGRNPEN</sequence>
<dbReference type="PANTHER" id="PTHR23501">
    <property type="entry name" value="MAJOR FACILITATOR SUPERFAMILY"/>
    <property type="match status" value="1"/>
</dbReference>
<feature type="transmembrane region" description="Helical" evidence="7">
    <location>
        <begin position="399"/>
        <end position="424"/>
    </location>
</feature>
<feature type="transmembrane region" description="Helical" evidence="7">
    <location>
        <begin position="41"/>
        <end position="67"/>
    </location>
</feature>